<dbReference type="GO" id="GO:0030687">
    <property type="term" value="C:preribosome, large subunit precursor"/>
    <property type="evidence" value="ECO:0007669"/>
    <property type="project" value="TreeGrafter"/>
</dbReference>
<evidence type="ECO:0000313" key="3">
    <source>
        <dbReference type="EMBL" id="KAK4542234.1"/>
    </source>
</evidence>
<feature type="region of interest" description="Disordered" evidence="2">
    <location>
        <begin position="219"/>
        <end position="240"/>
    </location>
</feature>
<keyword evidence="4" id="KW-1185">Reference proteome</keyword>
<proteinExistence type="inferred from homology"/>
<accession>A0AAV9JBE1</accession>
<comment type="similarity">
    <text evidence="1">Belongs to the RRP15 family.</text>
</comment>
<protein>
    <recommendedName>
        <fullName evidence="5">Rrp15p-domain-containing protein</fullName>
    </recommendedName>
</protein>
<feature type="compositionally biased region" description="Acidic residues" evidence="2">
    <location>
        <begin position="136"/>
        <end position="175"/>
    </location>
</feature>
<dbReference type="GO" id="GO:0000470">
    <property type="term" value="P:maturation of LSU-rRNA"/>
    <property type="evidence" value="ECO:0007669"/>
    <property type="project" value="TreeGrafter"/>
</dbReference>
<feature type="compositionally biased region" description="Basic residues" evidence="2">
    <location>
        <begin position="18"/>
        <end position="28"/>
    </location>
</feature>
<evidence type="ECO:0000313" key="4">
    <source>
        <dbReference type="Proteomes" id="UP001324427"/>
    </source>
</evidence>
<organism evidence="3 4">
    <name type="scientific">Oleoguttula mirabilis</name>
    <dbReference type="NCBI Taxonomy" id="1507867"/>
    <lineage>
        <taxon>Eukaryota</taxon>
        <taxon>Fungi</taxon>
        <taxon>Dikarya</taxon>
        <taxon>Ascomycota</taxon>
        <taxon>Pezizomycotina</taxon>
        <taxon>Dothideomycetes</taxon>
        <taxon>Dothideomycetidae</taxon>
        <taxon>Mycosphaerellales</taxon>
        <taxon>Teratosphaeriaceae</taxon>
        <taxon>Oleoguttula</taxon>
    </lineage>
</organism>
<dbReference type="Proteomes" id="UP001324427">
    <property type="component" value="Unassembled WGS sequence"/>
</dbReference>
<feature type="region of interest" description="Disordered" evidence="2">
    <location>
        <begin position="1"/>
        <end position="204"/>
    </location>
</feature>
<reference evidence="3 4" key="1">
    <citation type="submission" date="2021-11" db="EMBL/GenBank/DDBJ databases">
        <title>Black yeast isolated from Biological Soil Crust.</title>
        <authorList>
            <person name="Kurbessoian T."/>
        </authorList>
    </citation>
    <scope>NUCLEOTIDE SEQUENCE [LARGE SCALE GENOMIC DNA]</scope>
    <source>
        <strain evidence="3 4">CCFEE 5522</strain>
    </source>
</reference>
<dbReference type="AlphaFoldDB" id="A0AAV9JBE1"/>
<dbReference type="InterPro" id="IPR012459">
    <property type="entry name" value="Rrp15"/>
</dbReference>
<feature type="compositionally biased region" description="Acidic residues" evidence="2">
    <location>
        <begin position="96"/>
        <end position="106"/>
    </location>
</feature>
<gene>
    <name evidence="3" type="ORF">LTR36_006887</name>
</gene>
<dbReference type="GO" id="GO:0000460">
    <property type="term" value="P:maturation of 5.8S rRNA"/>
    <property type="evidence" value="ECO:0007669"/>
    <property type="project" value="TreeGrafter"/>
</dbReference>
<dbReference type="PANTHER" id="PTHR13245">
    <property type="entry name" value="RRP15-LIKE PROTEIN"/>
    <property type="match status" value="1"/>
</dbReference>
<evidence type="ECO:0000256" key="2">
    <source>
        <dbReference type="SAM" id="MobiDB-lite"/>
    </source>
</evidence>
<name>A0AAV9JBE1_9PEZI</name>
<evidence type="ECO:0000256" key="1">
    <source>
        <dbReference type="ARBA" id="ARBA00007462"/>
    </source>
</evidence>
<dbReference type="PANTHER" id="PTHR13245:SF14">
    <property type="entry name" value="RRP15-LIKE PROTEIN"/>
    <property type="match status" value="1"/>
</dbReference>
<dbReference type="EMBL" id="JAVFHQ010000043">
    <property type="protein sequence ID" value="KAK4542234.1"/>
    <property type="molecule type" value="Genomic_DNA"/>
</dbReference>
<evidence type="ECO:0008006" key="5">
    <source>
        <dbReference type="Google" id="ProtNLM"/>
    </source>
</evidence>
<feature type="compositionally biased region" description="Low complexity" evidence="2">
    <location>
        <begin position="176"/>
        <end position="192"/>
    </location>
</feature>
<dbReference type="Pfam" id="PF07890">
    <property type="entry name" value="Rrp15p"/>
    <property type="match status" value="1"/>
</dbReference>
<sequence length="349" mass="37133">MAPVTTKRRRVEDEVPVRRPKKKVKKVKKQTDYYSSSSDEDVPAGAASDAPKGARPAKVEEVVEPTGANSMALAVSRPKPILKRAPAVPKPQPASEEAEEEGEAGGEGETGGVELELDEEVDEVTLNTALNLQLAESEDDDDDDDDIEDLAETDEPDLASSSDGDEDEDDADSDPGSETTSATSTTNPTGAAKPRKKRNDPTAFATSITKILTSKLTTNKRADPVLSRSKSAADANKTLADDKLAAKARSQIRAERKAALEKGRVRDVLGLESEGVDTGLVLGEEKRLKKTAQRGVVKLFNAVRAAQVKGEEAGRLARSEGVVGMGKRGERVNEMSKQGFLDLISAGGK</sequence>
<comment type="caution">
    <text evidence="3">The sequence shown here is derived from an EMBL/GenBank/DDBJ whole genome shotgun (WGS) entry which is preliminary data.</text>
</comment>